<evidence type="ECO:0000313" key="1">
    <source>
        <dbReference type="EMBL" id="MBS3847812.1"/>
    </source>
</evidence>
<gene>
    <name evidence="1" type="ORF">KD146_03780</name>
</gene>
<comment type="caution">
    <text evidence="1">The sequence shown here is derived from an EMBL/GenBank/DDBJ whole genome shotgun (WGS) entry which is preliminary data.</text>
</comment>
<dbReference type="AlphaFoldDB" id="A0A942E949"/>
<organism evidence="1 2">
    <name type="scientific">Devosia litorisediminis</name>
    <dbReference type="NCBI Taxonomy" id="2829817"/>
    <lineage>
        <taxon>Bacteria</taxon>
        <taxon>Pseudomonadati</taxon>
        <taxon>Pseudomonadota</taxon>
        <taxon>Alphaproteobacteria</taxon>
        <taxon>Hyphomicrobiales</taxon>
        <taxon>Devosiaceae</taxon>
        <taxon>Devosia</taxon>
    </lineage>
</organism>
<keyword evidence="2" id="KW-1185">Reference proteome</keyword>
<sequence length="445" mass="47002">MSGSNASNNSAGATGESVMRISGLMAAALMLPVAASASETGQLLTSHLYAGTLGEGQAALVAGKDAGEAEACFGWSMLQLAASFEGLAQDLYRYGATTPGTPAAAMLLGVGMVEDAVPANPDPEALSYAALRSVIGDFRDDIALAQISFECGGDANATYVVPVDVLAARIDFNGDGQTSDGETLGAFLAPLLGEFEEMPAAPALDEKSKSKGVAAAPDSTVGFDTADAIWLAGYTQVIKLQLDLVLAHDFEDFFNAYLHRVFPLSGLPMQDYSQGGFLLMDPDSDAGIADIIAAIHTLNFPVIDKPLLASIPAQLKHVTALSRQNWDLILAETDDDRELLPGPTQSSLFGAAEVNAEMVAAWRETLDVLDQVFDGQLLVPHWRFAQGFDLKAYFETAERTDLVMLLTGQGALPYLKDGPIADADSFAAANTAFGDAFFNYAFWFN</sequence>
<reference evidence="1" key="1">
    <citation type="submission" date="2021-04" db="EMBL/GenBank/DDBJ databases">
        <title>Devosia litorisediminis sp. nov., isolated from a sand dune.</title>
        <authorList>
            <person name="Park S."/>
            <person name="Yoon J.-H."/>
        </authorList>
    </citation>
    <scope>NUCLEOTIDE SEQUENCE</scope>
    <source>
        <strain evidence="1">BSSL-BM10</strain>
    </source>
</reference>
<accession>A0A942E949</accession>
<name>A0A942E949_9HYPH</name>
<evidence type="ECO:0000313" key="2">
    <source>
        <dbReference type="Proteomes" id="UP000678281"/>
    </source>
</evidence>
<proteinExistence type="predicted"/>
<dbReference type="RefSeq" id="WP_212657403.1">
    <property type="nucleotide sequence ID" value="NZ_JAGXTP010000001.1"/>
</dbReference>
<dbReference type="Proteomes" id="UP000678281">
    <property type="component" value="Unassembled WGS sequence"/>
</dbReference>
<protein>
    <submittedName>
        <fullName evidence="1">Uncharacterized protein</fullName>
    </submittedName>
</protein>
<dbReference type="EMBL" id="JAGXTP010000001">
    <property type="protein sequence ID" value="MBS3847812.1"/>
    <property type="molecule type" value="Genomic_DNA"/>
</dbReference>